<dbReference type="Proteomes" id="UP000053105">
    <property type="component" value="Unassembled WGS sequence"/>
</dbReference>
<proteinExistence type="predicted"/>
<name>A0A0M9A9Z9_9HYME</name>
<gene>
    <name evidence="1" type="ORF">WN51_08648</name>
</gene>
<sequence length="127" mass="14808">MVATRKRHKNNTAVSRYGQAVTHPRPPRVLLQPHWMDPTSEVRSSIDKPWGFLVATKMFPRPASPTSRCEMDQIDWLEEIFVAKSVKAKMKEFDVFKCSNIRFCRLISGSERSKEDQRLSKVRMKND</sequence>
<evidence type="ECO:0000313" key="2">
    <source>
        <dbReference type="Proteomes" id="UP000053105"/>
    </source>
</evidence>
<reference evidence="1 2" key="1">
    <citation type="submission" date="2015-07" db="EMBL/GenBank/DDBJ databases">
        <title>The genome of Melipona quadrifasciata.</title>
        <authorList>
            <person name="Pan H."/>
            <person name="Kapheim K."/>
        </authorList>
    </citation>
    <scope>NUCLEOTIDE SEQUENCE [LARGE SCALE GENOMIC DNA]</scope>
    <source>
        <strain evidence="1">0111107301</strain>
        <tissue evidence="1">Whole body</tissue>
    </source>
</reference>
<accession>A0A0M9A9Z9</accession>
<keyword evidence="2" id="KW-1185">Reference proteome</keyword>
<dbReference type="EMBL" id="KQ435719">
    <property type="protein sequence ID" value="KOX78889.1"/>
    <property type="molecule type" value="Genomic_DNA"/>
</dbReference>
<dbReference type="AlphaFoldDB" id="A0A0M9A9Z9"/>
<evidence type="ECO:0000313" key="1">
    <source>
        <dbReference type="EMBL" id="KOX78889.1"/>
    </source>
</evidence>
<organism evidence="1 2">
    <name type="scientific">Melipona quadrifasciata</name>
    <dbReference type="NCBI Taxonomy" id="166423"/>
    <lineage>
        <taxon>Eukaryota</taxon>
        <taxon>Metazoa</taxon>
        <taxon>Ecdysozoa</taxon>
        <taxon>Arthropoda</taxon>
        <taxon>Hexapoda</taxon>
        <taxon>Insecta</taxon>
        <taxon>Pterygota</taxon>
        <taxon>Neoptera</taxon>
        <taxon>Endopterygota</taxon>
        <taxon>Hymenoptera</taxon>
        <taxon>Apocrita</taxon>
        <taxon>Aculeata</taxon>
        <taxon>Apoidea</taxon>
        <taxon>Anthophila</taxon>
        <taxon>Apidae</taxon>
        <taxon>Melipona</taxon>
    </lineage>
</organism>
<protein>
    <submittedName>
        <fullName evidence="1">Uncharacterized protein</fullName>
    </submittedName>
</protein>